<protein>
    <submittedName>
        <fullName evidence="3">G_PROTEIN_RECEP_F1_2 domain-containing protein</fullName>
    </submittedName>
</protein>
<name>A0A0R3S5I4_9BILA</name>
<keyword evidence="2" id="KW-1185">Reference proteome</keyword>
<dbReference type="Proteomes" id="UP000050640">
    <property type="component" value="Unplaced"/>
</dbReference>
<keyword evidence="1" id="KW-1133">Transmembrane helix</keyword>
<accession>A0A0R3S5I4</accession>
<keyword evidence="1" id="KW-0812">Transmembrane</keyword>
<evidence type="ECO:0000256" key="1">
    <source>
        <dbReference type="SAM" id="Phobius"/>
    </source>
</evidence>
<dbReference type="Gene3D" id="1.20.1070.10">
    <property type="entry name" value="Rhodopsin 7-helix transmembrane proteins"/>
    <property type="match status" value="1"/>
</dbReference>
<reference evidence="3" key="1">
    <citation type="submission" date="2017-02" db="UniProtKB">
        <authorList>
            <consortium name="WormBaseParasite"/>
        </authorList>
    </citation>
    <scope>IDENTIFICATION</scope>
</reference>
<feature type="transmembrane region" description="Helical" evidence="1">
    <location>
        <begin position="23"/>
        <end position="46"/>
    </location>
</feature>
<dbReference type="WBParaSite" id="EEL_0001005301-mRNA-1">
    <property type="protein sequence ID" value="EEL_0001005301-mRNA-1"/>
    <property type="gene ID" value="EEL_0001005301"/>
</dbReference>
<organism evidence="2 3">
    <name type="scientific">Elaeophora elaphi</name>
    <dbReference type="NCBI Taxonomy" id="1147741"/>
    <lineage>
        <taxon>Eukaryota</taxon>
        <taxon>Metazoa</taxon>
        <taxon>Ecdysozoa</taxon>
        <taxon>Nematoda</taxon>
        <taxon>Chromadorea</taxon>
        <taxon>Rhabditida</taxon>
        <taxon>Spirurina</taxon>
        <taxon>Spiruromorpha</taxon>
        <taxon>Filarioidea</taxon>
        <taxon>Onchocercidae</taxon>
        <taxon>Elaeophora</taxon>
    </lineage>
</organism>
<dbReference type="AlphaFoldDB" id="A0A0R3S5I4"/>
<feature type="transmembrane region" description="Helical" evidence="1">
    <location>
        <begin position="66"/>
        <end position="93"/>
    </location>
</feature>
<keyword evidence="1" id="KW-0472">Membrane</keyword>
<sequence>MNSAERFCVVAFPIYYYTHSKQIALIAIKYMFIIIAVICTILASFIERYDTYLASACKLQDVCSAYFYVRMTLLSFIASLSSLILMIIVVVLLKRKFGAEFLSSHSHDRNLANFLKNQKRYTQTALISCCFTFCMSMDNIK</sequence>
<evidence type="ECO:0000313" key="3">
    <source>
        <dbReference type="WBParaSite" id="EEL_0001005301-mRNA-1"/>
    </source>
</evidence>
<evidence type="ECO:0000313" key="2">
    <source>
        <dbReference type="Proteomes" id="UP000050640"/>
    </source>
</evidence>
<proteinExistence type="predicted"/>